<dbReference type="Proteomes" id="UP001201449">
    <property type="component" value="Unassembled WGS sequence"/>
</dbReference>
<dbReference type="InterPro" id="IPR036709">
    <property type="entry name" value="Autotransporte_beta_dom_sf"/>
</dbReference>
<evidence type="ECO:0008006" key="3">
    <source>
        <dbReference type="Google" id="ProtNLM"/>
    </source>
</evidence>
<accession>A0ABS9BU13</accession>
<reference evidence="1 2" key="1">
    <citation type="submission" date="2022-01" db="EMBL/GenBank/DDBJ databases">
        <title>Mariniradius saccharolyticus sp. nov., isolated from sediment of a river.</title>
        <authorList>
            <person name="Liu H."/>
        </authorList>
    </citation>
    <scope>NUCLEOTIDE SEQUENCE [LARGE SCALE GENOMIC DNA]</scope>
    <source>
        <strain evidence="1 2">RY-2</strain>
    </source>
</reference>
<keyword evidence="2" id="KW-1185">Reference proteome</keyword>
<evidence type="ECO:0000313" key="1">
    <source>
        <dbReference type="EMBL" id="MCF1751050.1"/>
    </source>
</evidence>
<dbReference type="RefSeq" id="WP_234861088.1">
    <property type="nucleotide sequence ID" value="NZ_JAKEVZ010000005.1"/>
</dbReference>
<protein>
    <recommendedName>
        <fullName evidence="3">Outer membrane protein beta-barrel domain-containing protein</fullName>
    </recommendedName>
</protein>
<organism evidence="1 2">
    <name type="scientific">Mariniradius sediminis</name>
    <dbReference type="NCBI Taxonomy" id="2909237"/>
    <lineage>
        <taxon>Bacteria</taxon>
        <taxon>Pseudomonadati</taxon>
        <taxon>Bacteroidota</taxon>
        <taxon>Cytophagia</taxon>
        <taxon>Cytophagales</taxon>
        <taxon>Cyclobacteriaceae</taxon>
        <taxon>Mariniradius</taxon>
    </lineage>
</organism>
<dbReference type="SUPFAM" id="SSF103515">
    <property type="entry name" value="Autotransporter"/>
    <property type="match status" value="1"/>
</dbReference>
<comment type="caution">
    <text evidence="1">The sequence shown here is derived from an EMBL/GenBank/DDBJ whole genome shotgun (WGS) entry which is preliminary data.</text>
</comment>
<proteinExistence type="predicted"/>
<sequence length="197" mass="22192">MSTRIILVISLVTFLGNQPTFSQEEQPFRKFYAGIELGAGGLELSRNQLNEGRTARFALGIYGGYRPFRWLRAGINLNGWLIEPYNQFFFFYFEEEGISISNIYGQVQVFPLRERPLFLNFQGGSSKYVNLNPDAQNAPGTGGKIGLGYEYPLGKNLGLSLTANWGFGKFGDITFQSVSVTDQNYDVFELLFGVTFR</sequence>
<gene>
    <name evidence="1" type="ORF">L0U89_08205</name>
</gene>
<evidence type="ECO:0000313" key="2">
    <source>
        <dbReference type="Proteomes" id="UP001201449"/>
    </source>
</evidence>
<dbReference type="EMBL" id="JAKEVZ010000005">
    <property type="protein sequence ID" value="MCF1751050.1"/>
    <property type="molecule type" value="Genomic_DNA"/>
</dbReference>
<name>A0ABS9BU13_9BACT</name>